<accession>A0AAV6V1N4</accession>
<sequence length="418" mass="47514">MDSNSSERKVFHSSLGVESQTINPELFTNAVSNNSTSLPPIQTEFVPIPGKDTVLGDEERRDLVDDTTGDTVTPNPGRRKRPREDPTEKESVAEDLQSHPNNHNDNRRANEPSEEITDHLCLRFPGLCRLFVDDRLEQNNRHGNDAEMTDFGESGLCPERIWSNALRNGLHSQTRAADIIKDSYEYRRNISWIDLPWLLRKDIMYSIHNGHVQLSKRISNHVTNAVSEAVFPSINTNNIICNQLFSILMHKVTISTKSGSLMTCKFNFGKCLERTDNQKMSQTHIICDSCLKVNSDIIVRTYTNGYWKLNNNYQVFLPFQLMDILWNKCGIIFSKKNCTTAVFPRSYHPIDLEASGVVCQLHRRSVTQLPDSNHVLSHQGLLSEVTAKKMQGSISRRTNEVVLMQNFSAGFLDSPEFC</sequence>
<dbReference type="Proteomes" id="UP000827092">
    <property type="component" value="Unassembled WGS sequence"/>
</dbReference>
<protein>
    <submittedName>
        <fullName evidence="2">Uncharacterized protein</fullName>
    </submittedName>
</protein>
<feature type="compositionally biased region" description="Polar residues" evidence="1">
    <location>
        <begin position="29"/>
        <end position="40"/>
    </location>
</feature>
<dbReference type="EMBL" id="JAFNEN010000181">
    <property type="protein sequence ID" value="KAG8190530.1"/>
    <property type="molecule type" value="Genomic_DNA"/>
</dbReference>
<feature type="compositionally biased region" description="Basic and acidic residues" evidence="1">
    <location>
        <begin position="82"/>
        <end position="92"/>
    </location>
</feature>
<feature type="region of interest" description="Disordered" evidence="1">
    <location>
        <begin position="1"/>
        <end position="112"/>
    </location>
</feature>
<evidence type="ECO:0000256" key="1">
    <source>
        <dbReference type="SAM" id="MobiDB-lite"/>
    </source>
</evidence>
<gene>
    <name evidence="2" type="ORF">JTE90_004105</name>
</gene>
<keyword evidence="3" id="KW-1185">Reference proteome</keyword>
<organism evidence="2 3">
    <name type="scientific">Oedothorax gibbosus</name>
    <dbReference type="NCBI Taxonomy" id="931172"/>
    <lineage>
        <taxon>Eukaryota</taxon>
        <taxon>Metazoa</taxon>
        <taxon>Ecdysozoa</taxon>
        <taxon>Arthropoda</taxon>
        <taxon>Chelicerata</taxon>
        <taxon>Arachnida</taxon>
        <taxon>Araneae</taxon>
        <taxon>Araneomorphae</taxon>
        <taxon>Entelegynae</taxon>
        <taxon>Araneoidea</taxon>
        <taxon>Linyphiidae</taxon>
        <taxon>Erigoninae</taxon>
        <taxon>Oedothorax</taxon>
    </lineage>
</organism>
<reference evidence="2 3" key="1">
    <citation type="journal article" date="2022" name="Nat. Ecol. Evol.">
        <title>A masculinizing supergene underlies an exaggerated male reproductive morph in a spider.</title>
        <authorList>
            <person name="Hendrickx F."/>
            <person name="De Corte Z."/>
            <person name="Sonet G."/>
            <person name="Van Belleghem S.M."/>
            <person name="Kostlbacher S."/>
            <person name="Vangestel C."/>
        </authorList>
    </citation>
    <scope>NUCLEOTIDE SEQUENCE [LARGE SCALE GENOMIC DNA]</scope>
    <source>
        <strain evidence="2">W744_W776</strain>
    </source>
</reference>
<evidence type="ECO:0000313" key="3">
    <source>
        <dbReference type="Proteomes" id="UP000827092"/>
    </source>
</evidence>
<name>A0AAV6V1N4_9ARAC</name>
<comment type="caution">
    <text evidence="2">The sequence shown here is derived from an EMBL/GenBank/DDBJ whole genome shotgun (WGS) entry which is preliminary data.</text>
</comment>
<evidence type="ECO:0000313" key="2">
    <source>
        <dbReference type="EMBL" id="KAG8190530.1"/>
    </source>
</evidence>
<feature type="compositionally biased region" description="Basic and acidic residues" evidence="1">
    <location>
        <begin position="102"/>
        <end position="112"/>
    </location>
</feature>
<feature type="compositionally biased region" description="Basic and acidic residues" evidence="1">
    <location>
        <begin position="1"/>
        <end position="10"/>
    </location>
</feature>
<proteinExistence type="predicted"/>
<dbReference type="AlphaFoldDB" id="A0AAV6V1N4"/>